<protein>
    <submittedName>
        <fullName evidence="4">Pol</fullName>
    </submittedName>
</protein>
<evidence type="ECO:0000256" key="2">
    <source>
        <dbReference type="SAM" id="MobiDB-lite"/>
    </source>
</evidence>
<feature type="domain" description="Integrase catalytic" evidence="3">
    <location>
        <begin position="213"/>
        <end position="380"/>
    </location>
</feature>
<keyword evidence="1" id="KW-0645">Protease</keyword>
<dbReference type="SUPFAM" id="SSF56672">
    <property type="entry name" value="DNA/RNA polymerases"/>
    <property type="match status" value="1"/>
</dbReference>
<reference evidence="4" key="1">
    <citation type="journal article" date="2017" name="Mol. Genet. Genomics">
        <title>Distribution of Divo in Coffea genomes, a poorly described family of angiosperm LTR-Retrotransposons.</title>
        <authorList>
            <person name="Dupeyron M."/>
            <person name="de Souza R.F."/>
            <person name="Hamon P."/>
            <person name="de Kochko A."/>
            <person name="Crouzillat D."/>
            <person name="Couturon E."/>
            <person name="Domingues D.S."/>
            <person name="Guyot R."/>
        </authorList>
    </citation>
    <scope>NUCLEOTIDE SEQUENCE</scope>
</reference>
<dbReference type="Pfam" id="PF22936">
    <property type="entry name" value="Pol_BBD"/>
    <property type="match status" value="1"/>
</dbReference>
<dbReference type="InterPro" id="IPR036397">
    <property type="entry name" value="RNaseH_sf"/>
</dbReference>
<dbReference type="Pfam" id="PF07727">
    <property type="entry name" value="RVT_2"/>
    <property type="match status" value="1"/>
</dbReference>
<dbReference type="PROSITE" id="PS50994">
    <property type="entry name" value="INTEGRASE"/>
    <property type="match status" value="1"/>
</dbReference>
<dbReference type="InterPro" id="IPR013103">
    <property type="entry name" value="RVT_2"/>
</dbReference>
<dbReference type="SUPFAM" id="SSF53098">
    <property type="entry name" value="Ribonuclease H-like"/>
    <property type="match status" value="1"/>
</dbReference>
<keyword evidence="1" id="KW-0064">Aspartyl protease</keyword>
<dbReference type="GO" id="GO:0003676">
    <property type="term" value="F:nucleic acid binding"/>
    <property type="evidence" value="ECO:0007669"/>
    <property type="project" value="InterPro"/>
</dbReference>
<dbReference type="Pfam" id="PF25597">
    <property type="entry name" value="SH3_retrovirus"/>
    <property type="match status" value="1"/>
</dbReference>
<dbReference type="InterPro" id="IPR043502">
    <property type="entry name" value="DNA/RNA_pol_sf"/>
</dbReference>
<dbReference type="Gene3D" id="3.30.420.10">
    <property type="entry name" value="Ribonuclease H-like superfamily/Ribonuclease H"/>
    <property type="match status" value="1"/>
</dbReference>
<organism evidence="4">
    <name type="scientific">Coffea eugenioides</name>
    <dbReference type="NCBI Taxonomy" id="49369"/>
    <lineage>
        <taxon>Eukaryota</taxon>
        <taxon>Viridiplantae</taxon>
        <taxon>Streptophyta</taxon>
        <taxon>Embryophyta</taxon>
        <taxon>Tracheophyta</taxon>
        <taxon>Spermatophyta</taxon>
        <taxon>Magnoliopsida</taxon>
        <taxon>eudicotyledons</taxon>
        <taxon>Gunneridae</taxon>
        <taxon>Pentapetalae</taxon>
        <taxon>asterids</taxon>
        <taxon>lamiids</taxon>
        <taxon>Gentianales</taxon>
        <taxon>Rubiaceae</taxon>
        <taxon>Ixoroideae</taxon>
        <taxon>Gardenieae complex</taxon>
        <taxon>Bertiereae - Coffeeae clade</taxon>
        <taxon>Coffeeae</taxon>
        <taxon>Coffea</taxon>
    </lineage>
</organism>
<accession>A0A1U9WYB0</accession>
<name>A0A1U9WYB0_9GENT</name>
<dbReference type="InterPro" id="IPR057670">
    <property type="entry name" value="SH3_retrovirus"/>
</dbReference>
<feature type="region of interest" description="Disordered" evidence="2">
    <location>
        <begin position="516"/>
        <end position="577"/>
    </location>
</feature>
<dbReference type="AlphaFoldDB" id="A0A1U9WYB0"/>
<dbReference type="GO" id="GO:0015074">
    <property type="term" value="P:DNA integration"/>
    <property type="evidence" value="ECO:0007669"/>
    <property type="project" value="InterPro"/>
</dbReference>
<dbReference type="GO" id="GO:0004190">
    <property type="term" value="F:aspartic-type endopeptidase activity"/>
    <property type="evidence" value="ECO:0007669"/>
    <property type="project" value="UniProtKB-KW"/>
</dbReference>
<dbReference type="InterPro" id="IPR012337">
    <property type="entry name" value="RNaseH-like_sf"/>
</dbReference>
<keyword evidence="1" id="KW-0378">Hydrolase</keyword>
<dbReference type="CDD" id="cd09272">
    <property type="entry name" value="RNase_HI_RT_Ty1"/>
    <property type="match status" value="1"/>
</dbReference>
<dbReference type="InterPro" id="IPR025724">
    <property type="entry name" value="GAG-pre-integrase_dom"/>
</dbReference>
<dbReference type="EMBL" id="KX767842">
    <property type="protein sequence ID" value="AQY61300.1"/>
    <property type="molecule type" value="Genomic_DNA"/>
</dbReference>
<evidence type="ECO:0000256" key="1">
    <source>
        <dbReference type="ARBA" id="ARBA00022750"/>
    </source>
</evidence>
<dbReference type="PANTHER" id="PTHR11439">
    <property type="entry name" value="GAG-POL-RELATED RETROTRANSPOSON"/>
    <property type="match status" value="1"/>
</dbReference>
<evidence type="ECO:0000313" key="4">
    <source>
        <dbReference type="EMBL" id="AQY61300.1"/>
    </source>
</evidence>
<sequence precursor="true">MDVKYLGLNNGDYDVCLIDSATTHTILKNKKYFSCLKMGETNVNTISGSAKLIEGSGRATIFLPEGTKIIVNNALFSPKSRRNLLSFKDIRENGYHIETMTETNGEFLLITSIIYGKKCEVEKLPSFSSGLYYAQISAIEIHHLVDQKSTHPDDFIIWHDRLGHPGSIMMRRIIENSHGHSLKNKKVLKANEFSCVACSQGKLIIRPSQVKVGTESPAFLEQIHGDICGPVDPPCGPFRYFMVLIDASTRWSHVCLLSTRNLAFARLLTQIIKLRAQFSDFPIKKIRLDNAGEYSSHAFDDYCMSIGITVEHPVAYVHTQNGLAESLIKRLQLIARPLLMRSKLPSSAWGHAILHAATLVRIRPTNYHTYSPLQLTFGYEPNISHLRIFGCAVYVPIAPPQRRKLSPQRRLGIYVGYESPSIIKYMEPLTGDLFTARFADCHFDESHFPTLGGDKNQPKKEITWKISLNFLDSRTKECELEVQRIIHLQKIANQLPDAFNDSKRVTKSHIPAENAPIKIDVPEGQITSANESKARLKRGRPLGSKDKNPRKKRGVDESTISDKIQPPEEVAPKEPILEENEIMENSINFVTSKKSWNRKEIIIDNIFAYNIALDIMAEDEDHEPRSVDECRGRNDWPKWKDAIQSELDSLAKRKVFGPVVQTPEGVKPVGYKWVFVRKRNEKNEIVRYKARLVAQGFSQRPGFDYDETYSPVVDAITFRYLVSFAVHEKLDMRLMDVVTAYLYGNLENDIYIRIPEGFNMPEACKSNPKNIYSIKLQRSLYGLKQSGRMWYNRLNECLTKEGYTNDPICPCVFIKKNGSNCVIIAVYVDDLNLIGTPEEIQNSVEYLKKEFEIKDFGKTKFCLGLQIEHLKGGIFVHQTAYTLKVLKRFYMDKAHTLSTPMVVRSLDPNKDPFRPREENEEILGPEVPYLSAIGVLMYLANCTRPDISFAVNLLARFSSSPTRRHWNGIKHIFRYLQGTIDLGLFYSNKSKPELVGYADAGYLSDPHKARSQTGYLFTYGGTAISWRSTKQSLAATSSNHAEIIAIHEASRECVWLRSMTHYIRKNCGLSSVKENPSTILYEDNAACIAQLKGGYIKGDRTKHISPKFFFTHDLQKNGEIDVQQIRSDNNLADLFTKALPTATFEKLVKSIGMQRLKDLK</sequence>
<dbReference type="InterPro" id="IPR001584">
    <property type="entry name" value="Integrase_cat-core"/>
</dbReference>
<dbReference type="PANTHER" id="PTHR11439:SF467">
    <property type="entry name" value="INTEGRASE CATALYTIC DOMAIN-CONTAINING PROTEIN"/>
    <property type="match status" value="1"/>
</dbReference>
<dbReference type="Pfam" id="PF13976">
    <property type="entry name" value="gag_pre-integrs"/>
    <property type="match status" value="1"/>
</dbReference>
<proteinExistence type="predicted"/>
<gene>
    <name evidence="4" type="primary">Pol</name>
</gene>
<dbReference type="InterPro" id="IPR054722">
    <property type="entry name" value="PolX-like_BBD"/>
</dbReference>
<evidence type="ECO:0000259" key="3">
    <source>
        <dbReference type="PROSITE" id="PS50994"/>
    </source>
</evidence>